<dbReference type="STRING" id="555500.I215_02158"/>
<dbReference type="Proteomes" id="UP000007364">
    <property type="component" value="Unassembled WGS sequence"/>
</dbReference>
<dbReference type="RefSeq" id="WP_008990307.1">
    <property type="nucleotide sequence ID" value="NZ_AMSG01000002.1"/>
</dbReference>
<sequence length="519" mass="58642">MRFKIYVVAVLGILFSQCQPSNTTKKPVLYTVGDSTVKNGQGDGAGGLWGWGDFINQYLDTTQITVKNRALGGTSSRTYIQKGLWQQVYQEIEKGDYVLIQFGHNDSGPINDDFRARGTIKGIGDQKEEIHNMLTNEDEVVHTYGWYIRKMVQQTKEKGGIPIVISPIPRNKWKNGTVERNFTTYGLWSKQVAQQEGVTFIDLNRRMALVMELIGEEKIYDHIFYKKDHTHPTADGAALAAIIVVTELKSINKEFVKYVLEDPKIKLPPKKQLYLIGDSTVANNGLDEAVGWGAVLAEFVDTTRVRIVNAARGGRSSRTFYSEKLWEKVYDSLQKGDYVLMQFGHNDGGHIDQPKYRGSIPGISDSTIVVKREDHPDEKVHSYGWYMDHFVKQTLDKGAIAVVLSPIPRNRWKGDKVIGNKESYGLWAKEIANKNKVTFIDLNDSIARAYQNIGPDKVSLFFPKDHTHTNRDGAIFNAAILTQSLRRSKKLGLKDFLVSKQTIKEHLSNVLQSQTEVKQ</sequence>
<dbReference type="GO" id="GO:0016788">
    <property type="term" value="F:hydrolase activity, acting on ester bonds"/>
    <property type="evidence" value="ECO:0007669"/>
    <property type="project" value="UniProtKB-ARBA"/>
</dbReference>
<evidence type="ECO:0000259" key="3">
    <source>
        <dbReference type="Pfam" id="PF13472"/>
    </source>
</evidence>
<evidence type="ECO:0000313" key="5">
    <source>
        <dbReference type="Proteomes" id="UP000007364"/>
    </source>
</evidence>
<dbReference type="InterPro" id="IPR037459">
    <property type="entry name" value="RhgT-like"/>
</dbReference>
<comment type="caution">
    <text evidence="4">The sequence shown here is derived from an EMBL/GenBank/DDBJ whole genome shotgun (WGS) entry which is preliminary data.</text>
</comment>
<dbReference type="eggNOG" id="COG2755">
    <property type="taxonomic scope" value="Bacteria"/>
</dbReference>
<organism evidence="4 5">
    <name type="scientific">Galbibacter marinus</name>
    <dbReference type="NCBI Taxonomy" id="555500"/>
    <lineage>
        <taxon>Bacteria</taxon>
        <taxon>Pseudomonadati</taxon>
        <taxon>Bacteroidota</taxon>
        <taxon>Flavobacteriia</taxon>
        <taxon>Flavobacteriales</taxon>
        <taxon>Flavobacteriaceae</taxon>
        <taxon>Galbibacter</taxon>
    </lineage>
</organism>
<dbReference type="InterPro" id="IPR036514">
    <property type="entry name" value="SGNH_hydro_sf"/>
</dbReference>
<dbReference type="OrthoDB" id="9807041at2"/>
<keyword evidence="2" id="KW-0378">Hydrolase</keyword>
<name>K2P5R2_9FLAO</name>
<dbReference type="CDD" id="cd01821">
    <property type="entry name" value="Rhamnogalacturan_acetylesterase_like"/>
    <property type="match status" value="2"/>
</dbReference>
<dbReference type="Pfam" id="PF13472">
    <property type="entry name" value="Lipase_GDSL_2"/>
    <property type="match status" value="2"/>
</dbReference>
<proteinExistence type="inferred from homology"/>
<evidence type="ECO:0000256" key="2">
    <source>
        <dbReference type="ARBA" id="ARBA00022801"/>
    </source>
</evidence>
<accession>K2P5R2</accession>
<keyword evidence="5" id="KW-1185">Reference proteome</keyword>
<dbReference type="SUPFAM" id="SSF52266">
    <property type="entry name" value="SGNH hydrolase"/>
    <property type="match status" value="2"/>
</dbReference>
<dbReference type="InterPro" id="IPR013830">
    <property type="entry name" value="SGNH_hydro"/>
</dbReference>
<dbReference type="PATRIC" id="fig|555500.3.peg.451"/>
<dbReference type="AlphaFoldDB" id="K2P5R2"/>
<feature type="domain" description="SGNH hydrolase-type esterase" evidence="3">
    <location>
        <begin position="275"/>
        <end position="473"/>
    </location>
</feature>
<evidence type="ECO:0000256" key="1">
    <source>
        <dbReference type="ARBA" id="ARBA00008668"/>
    </source>
</evidence>
<dbReference type="EMBL" id="AMSG01000002">
    <property type="protein sequence ID" value="EKF56288.1"/>
    <property type="molecule type" value="Genomic_DNA"/>
</dbReference>
<gene>
    <name evidence="4" type="ORF">I215_02158</name>
</gene>
<dbReference type="PANTHER" id="PTHR43695">
    <property type="entry name" value="PUTATIVE (AFU_ORTHOLOGUE AFUA_2G17250)-RELATED"/>
    <property type="match status" value="1"/>
</dbReference>
<dbReference type="PANTHER" id="PTHR43695:SF1">
    <property type="entry name" value="RHAMNOGALACTURONAN ACETYLESTERASE"/>
    <property type="match status" value="1"/>
</dbReference>
<dbReference type="Gene3D" id="3.40.50.1110">
    <property type="entry name" value="SGNH hydrolase"/>
    <property type="match status" value="2"/>
</dbReference>
<feature type="domain" description="SGNH hydrolase-type esterase" evidence="3">
    <location>
        <begin position="32"/>
        <end position="238"/>
    </location>
</feature>
<reference evidence="4 5" key="1">
    <citation type="journal article" date="2012" name="J. Bacteriol.">
        <title>Genome Sequence of Galbibacter marinum Type Strain ck-I2-15.</title>
        <authorList>
            <person name="Lai Q."/>
            <person name="Li C."/>
            <person name="Shao Z."/>
        </authorList>
    </citation>
    <scope>NUCLEOTIDE SEQUENCE [LARGE SCALE GENOMIC DNA]</scope>
    <source>
        <strain evidence="5">ck-I2-15</strain>
    </source>
</reference>
<evidence type="ECO:0000313" key="4">
    <source>
        <dbReference type="EMBL" id="EKF56288.1"/>
    </source>
</evidence>
<protein>
    <submittedName>
        <fullName evidence="4">GDSL family lipase</fullName>
    </submittedName>
</protein>
<comment type="similarity">
    <text evidence="1">Belongs to the 'GDSL' lipolytic enzyme family.</text>
</comment>